<reference evidence="2" key="1">
    <citation type="submission" date="2019-06" db="EMBL/GenBank/DDBJ databases">
        <authorList>
            <person name="Le Quere A."/>
            <person name="Colella S."/>
        </authorList>
    </citation>
    <scope>NUCLEOTIDE SEQUENCE</scope>
    <source>
        <strain evidence="2">EmedicaeMD41</strain>
    </source>
</reference>
<dbReference type="EMBL" id="CABFNB010000125">
    <property type="protein sequence ID" value="VTZ64300.1"/>
    <property type="molecule type" value="Genomic_DNA"/>
</dbReference>
<evidence type="ECO:0008006" key="3">
    <source>
        <dbReference type="Google" id="ProtNLM"/>
    </source>
</evidence>
<feature type="transmembrane region" description="Helical" evidence="1">
    <location>
        <begin position="116"/>
        <end position="135"/>
    </location>
</feature>
<proteinExistence type="predicted"/>
<dbReference type="AlphaFoldDB" id="A0A508X8B3"/>
<feature type="transmembrane region" description="Helical" evidence="1">
    <location>
        <begin position="91"/>
        <end position="110"/>
    </location>
</feature>
<gene>
    <name evidence="2" type="ORF">EMEDMD4_570180</name>
</gene>
<evidence type="ECO:0000256" key="1">
    <source>
        <dbReference type="SAM" id="Phobius"/>
    </source>
</evidence>
<sequence length="166" mass="18601">MQLDLDSLRYCHADGHIEVDVDRVDVLFLDDLRDFRLLLYRHVHVSGRAGSLTLLGRTGLSLSRLIGSALRRLLFRILLLGLRVRPLLLRLRAALILLCIGLALLILLLISWLLLLVLAGLPLLCCTPLGVRLLVRLRAALRTFRAGRAVGGLAARLALRRLLRLR</sequence>
<name>A0A508X8B3_9HYPH</name>
<dbReference type="Proteomes" id="UP000507954">
    <property type="component" value="Unassembled WGS sequence"/>
</dbReference>
<evidence type="ECO:0000313" key="2">
    <source>
        <dbReference type="EMBL" id="VTZ64300.1"/>
    </source>
</evidence>
<protein>
    <recommendedName>
        <fullName evidence="3">Transmembrane protein</fullName>
    </recommendedName>
</protein>
<keyword evidence="1" id="KW-0812">Transmembrane</keyword>
<organism evidence="2">
    <name type="scientific">Sinorhizobium medicae</name>
    <dbReference type="NCBI Taxonomy" id="110321"/>
    <lineage>
        <taxon>Bacteria</taxon>
        <taxon>Pseudomonadati</taxon>
        <taxon>Pseudomonadota</taxon>
        <taxon>Alphaproteobacteria</taxon>
        <taxon>Hyphomicrobiales</taxon>
        <taxon>Rhizobiaceae</taxon>
        <taxon>Sinorhizobium/Ensifer group</taxon>
        <taxon>Sinorhizobium</taxon>
    </lineage>
</organism>
<keyword evidence="1" id="KW-0472">Membrane</keyword>
<keyword evidence="1" id="KW-1133">Transmembrane helix</keyword>
<accession>A0A508X8B3</accession>